<dbReference type="PATRIC" id="fig|718251.5.peg.928"/>
<dbReference type="AlphaFoldDB" id="A0A0H3DRC2"/>
<evidence type="ECO:0000313" key="12">
    <source>
        <dbReference type="EMBL" id="ADM41021.1"/>
    </source>
</evidence>
<dbReference type="GO" id="GO:0010181">
    <property type="term" value="F:FMN binding"/>
    <property type="evidence" value="ECO:0007669"/>
    <property type="project" value="InterPro"/>
</dbReference>
<evidence type="ECO:0000256" key="2">
    <source>
        <dbReference type="ARBA" id="ARBA00001966"/>
    </source>
</evidence>
<reference evidence="12 13" key="2">
    <citation type="journal article" date="2011" name="BMC Immunol.">
        <title>Comparison of static immersion and intravenous injection systems for exposure of zebrafish embryos to the natural pathogen Edwardsiella tarda.</title>
        <authorList>
            <person name="van Soest J.J."/>
            <person name="Stockhammer O.W."/>
            <person name="Ordas A."/>
            <person name="Bloemberg G.V."/>
            <person name="Spaink H.P."/>
            <person name="Meijer A.H."/>
        </authorList>
    </citation>
    <scope>NUCLEOTIDE SEQUENCE [LARGE SCALE GENOMIC DNA]</scope>
    <source>
        <strain evidence="12 13">FL6-60</strain>
    </source>
</reference>
<evidence type="ECO:0000313" key="13">
    <source>
        <dbReference type="Proteomes" id="UP000002230"/>
    </source>
</evidence>
<organism evidence="12 13">
    <name type="scientific">Edwardsiella tarda (strain FL6-60)</name>
    <dbReference type="NCBI Taxonomy" id="718251"/>
    <lineage>
        <taxon>Bacteria</taxon>
        <taxon>Pseudomonadati</taxon>
        <taxon>Pseudomonadota</taxon>
        <taxon>Gammaproteobacteria</taxon>
        <taxon>Enterobacterales</taxon>
        <taxon>Hafniaceae</taxon>
        <taxon>Edwardsiella</taxon>
    </lineage>
</organism>
<evidence type="ECO:0000256" key="5">
    <source>
        <dbReference type="ARBA" id="ARBA00022643"/>
    </source>
</evidence>
<name>A0A0H3DRC2_EDWTF</name>
<accession>A0A0H3DRC2</accession>
<dbReference type="EMBL" id="CP002154">
    <property type="protein sequence ID" value="ADM41021.1"/>
    <property type="molecule type" value="Genomic_DNA"/>
</dbReference>
<dbReference type="Gene3D" id="3.50.50.60">
    <property type="entry name" value="FAD/NAD(P)-binding domain"/>
    <property type="match status" value="1"/>
</dbReference>
<dbReference type="KEGG" id="etd:ETAF_0902"/>
<evidence type="ECO:0000259" key="11">
    <source>
        <dbReference type="Pfam" id="PF07992"/>
    </source>
</evidence>
<keyword evidence="8" id="KW-0408">Iron</keyword>
<dbReference type="GO" id="GO:0051536">
    <property type="term" value="F:iron-sulfur cluster binding"/>
    <property type="evidence" value="ECO:0007669"/>
    <property type="project" value="UniProtKB-KW"/>
</dbReference>
<evidence type="ECO:0000256" key="9">
    <source>
        <dbReference type="ARBA" id="ARBA00023014"/>
    </source>
</evidence>
<evidence type="ECO:0000256" key="7">
    <source>
        <dbReference type="ARBA" id="ARBA00023002"/>
    </source>
</evidence>
<dbReference type="InterPro" id="IPR023753">
    <property type="entry name" value="FAD/NAD-binding_dom"/>
</dbReference>
<dbReference type="Proteomes" id="UP000002230">
    <property type="component" value="Chromosome"/>
</dbReference>
<keyword evidence="9" id="KW-0411">Iron-sulfur</keyword>
<reference evidence="13" key="1">
    <citation type="submission" date="2010-08" db="EMBL/GenBank/DDBJ databases">
        <title>Genome comparisons of Edwardsiella bacteria analysed using deep sequencing technology.</title>
        <authorList>
            <person name="van Soest J.J."/>
            <person name="Henkel C.V."/>
            <person name="Jansen H.J."/>
            <person name="van den Hondel C.A.M.J.J."/>
            <person name="Bloemberg G.V."/>
            <person name="Meijer A.H."/>
            <person name="Spaink H.P."/>
        </authorList>
    </citation>
    <scope>NUCLEOTIDE SEQUENCE [LARGE SCALE GENOMIC DNA]</scope>
    <source>
        <strain evidence="13">FL6-60</strain>
    </source>
</reference>
<evidence type="ECO:0000256" key="1">
    <source>
        <dbReference type="ARBA" id="ARBA00001917"/>
    </source>
</evidence>
<evidence type="ECO:0000259" key="10">
    <source>
        <dbReference type="Pfam" id="PF00724"/>
    </source>
</evidence>
<dbReference type="CDD" id="cd02803">
    <property type="entry name" value="OYE_like_FMN_family"/>
    <property type="match status" value="1"/>
</dbReference>
<evidence type="ECO:0000256" key="4">
    <source>
        <dbReference type="ARBA" id="ARBA00022630"/>
    </source>
</evidence>
<dbReference type="PANTHER" id="PTHR42917:SF2">
    <property type="entry name" value="2,4-DIENOYL-COA REDUCTASE [(2E)-ENOYL-COA-PRODUCING]"/>
    <property type="match status" value="1"/>
</dbReference>
<evidence type="ECO:0000256" key="3">
    <source>
        <dbReference type="ARBA" id="ARBA00011048"/>
    </source>
</evidence>
<dbReference type="Pfam" id="PF00724">
    <property type="entry name" value="Oxidored_FMN"/>
    <property type="match status" value="2"/>
</dbReference>
<dbReference type="InterPro" id="IPR001155">
    <property type="entry name" value="OxRdtase_FMN_N"/>
</dbReference>
<dbReference type="SUPFAM" id="SSF51905">
    <property type="entry name" value="FAD/NAD(P)-binding domain"/>
    <property type="match status" value="1"/>
</dbReference>
<comment type="cofactor">
    <cofactor evidence="1">
        <name>FMN</name>
        <dbReference type="ChEBI" id="CHEBI:58210"/>
    </cofactor>
</comment>
<dbReference type="Gene3D" id="3.40.50.720">
    <property type="entry name" value="NAD(P)-binding Rossmann-like Domain"/>
    <property type="match status" value="1"/>
</dbReference>
<feature type="domain" description="NADH:flavin oxidoreductase/NADH oxidase N-terminal" evidence="10">
    <location>
        <begin position="306"/>
        <end position="361"/>
    </location>
</feature>
<dbReference type="InterPro" id="IPR051793">
    <property type="entry name" value="NADH:flavin_oxidoreductase"/>
</dbReference>
<keyword evidence="13" id="KW-1185">Reference proteome</keyword>
<dbReference type="InterPro" id="IPR036188">
    <property type="entry name" value="FAD/NAD-bd_sf"/>
</dbReference>
<comment type="cofactor">
    <cofactor evidence="2">
        <name>[4Fe-4S] cluster</name>
        <dbReference type="ChEBI" id="CHEBI:49883"/>
    </cofactor>
</comment>
<evidence type="ECO:0000256" key="6">
    <source>
        <dbReference type="ARBA" id="ARBA00022723"/>
    </source>
</evidence>
<keyword evidence="5" id="KW-0288">FMN</keyword>
<protein>
    <submittedName>
        <fullName evidence="12">2,4-dienoyl-CoA reductase</fullName>
        <ecNumber evidence="12">1.3.1.34</ecNumber>
    </submittedName>
</protein>
<dbReference type="PANTHER" id="PTHR42917">
    <property type="entry name" value="2,4-DIENOYL-COA REDUCTASE"/>
    <property type="match status" value="1"/>
</dbReference>
<keyword evidence="7 12" id="KW-0560">Oxidoreductase</keyword>
<gene>
    <name evidence="12" type="ordered locus">ETAF_0902</name>
</gene>
<keyword evidence="4" id="KW-0285">Flavoprotein</keyword>
<sequence length="688" mass="75400">MADYTHLLSPLALTPTLSLKNRIMKSPQSTMYWGEEYAMSDRVVDFYDSIAQGGAGMIVIAGILWYPAHPGGVYGALFDDRYIAGMRRLVEALHRHDCVVFCQFHHTGPSAPSDEHGGPPFGAAALEQAALPSPAPYLHASRGVTRDEIAMHRERYIAAAVRAYQAGFDGVEVHGAHGYFLQSFLSRVWNRREDEYGCQSIENRTRLMVEIIRGIKARLGEDFPVGVRINGEEFMAQGAMTLEESIQIAQALERAGACYISVSGYGFGPLPMTYVPDYFPYPEPEPAMRPYMARYRHDGLYAVGAAAIKPHVGIPVVAVGRMDEQRGERLLQEGKADIIAYGRMLWADPAFPNKLREGRSLDIVRCNRCATCEDPPRAARRCRVNPALGREHALAIHPAVQARHILVIGAGPAGMEAARVAALRGHQVTLCDAAPRLGGRLWLAAMIKGAEVEDVQPLLHYLTRQVQRGAGIEIRLNQSMSVEAVAALKPDAVVVATGGNYALPDIPGIQRWNVRGVKSLARLAAWPLRVFGPDLLNRLSRIALPLGSRVVILGGQIEGIQGAVFLAKRDKRVTVLEPSAQLGEGIPPRYRERALAWLRQHPRVTLHTGVRWQRIDREGVHIVTEAGVARCEPCHSVLVLTRQSPATELADALRARGIEVHTIGSINGARHSLIVDALAQGREVGVLL</sequence>
<comment type="similarity">
    <text evidence="3">In the N-terminal section; belongs to the NADH:flavin oxidoreductase/NADH oxidase family.</text>
</comment>
<dbReference type="InterPro" id="IPR013785">
    <property type="entry name" value="Aldolase_TIM"/>
</dbReference>
<feature type="domain" description="FAD/NAD(P)-binding" evidence="11">
    <location>
        <begin position="404"/>
        <end position="666"/>
    </location>
</feature>
<dbReference type="EC" id="1.3.1.34" evidence="12"/>
<dbReference type="SUPFAM" id="SSF51395">
    <property type="entry name" value="FMN-linked oxidoreductases"/>
    <property type="match status" value="1"/>
</dbReference>
<dbReference type="Gene3D" id="3.20.20.70">
    <property type="entry name" value="Aldolase class I"/>
    <property type="match status" value="1"/>
</dbReference>
<dbReference type="Pfam" id="PF07992">
    <property type="entry name" value="Pyr_redox_2"/>
    <property type="match status" value="1"/>
</dbReference>
<dbReference type="PRINTS" id="PR00411">
    <property type="entry name" value="PNDRDTASEI"/>
</dbReference>
<feature type="domain" description="NADH:flavin oxidoreductase/NADH oxidase N-terminal" evidence="10">
    <location>
        <begin position="7"/>
        <end position="253"/>
    </location>
</feature>
<keyword evidence="6" id="KW-0479">Metal-binding</keyword>
<dbReference type="HOGENOM" id="CLU_012153_1_1_6"/>
<dbReference type="GO" id="GO:0008670">
    <property type="term" value="F:2,4-dienoyl-CoA reductase (NADPH) activity"/>
    <property type="evidence" value="ECO:0007669"/>
    <property type="project" value="UniProtKB-EC"/>
</dbReference>
<dbReference type="PRINTS" id="PR00368">
    <property type="entry name" value="FADPNR"/>
</dbReference>
<proteinExistence type="inferred from homology"/>
<evidence type="ECO:0000256" key="8">
    <source>
        <dbReference type="ARBA" id="ARBA00023004"/>
    </source>
</evidence>
<dbReference type="GO" id="GO:0046872">
    <property type="term" value="F:metal ion binding"/>
    <property type="evidence" value="ECO:0007669"/>
    <property type="project" value="UniProtKB-KW"/>
</dbReference>